<protein>
    <submittedName>
        <fullName evidence="1">Uncharacterized protein</fullName>
    </submittedName>
</protein>
<evidence type="ECO:0000313" key="1">
    <source>
        <dbReference type="EMBL" id="KKK62397.1"/>
    </source>
</evidence>
<reference evidence="1" key="1">
    <citation type="journal article" date="2015" name="Nature">
        <title>Complex archaea that bridge the gap between prokaryotes and eukaryotes.</title>
        <authorList>
            <person name="Spang A."/>
            <person name="Saw J.H."/>
            <person name="Jorgensen S.L."/>
            <person name="Zaremba-Niedzwiedzka K."/>
            <person name="Martijn J."/>
            <person name="Lind A.E."/>
            <person name="van Eijk R."/>
            <person name="Schleper C."/>
            <person name="Guy L."/>
            <person name="Ettema T.J."/>
        </authorList>
    </citation>
    <scope>NUCLEOTIDE SEQUENCE</scope>
</reference>
<sequence>MKKFEKATDKKAVYKDKVTGQFEYWDYWQTHEKPASKPKGRPKGKGRFKQLTQDEVKELYARENKIKGGIKNVKVNTNKFKLFAAKMLAEKKT</sequence>
<proteinExistence type="predicted"/>
<name>A0A0F8WZY8_9ZZZZ</name>
<accession>A0A0F8WZY8</accession>
<dbReference type="EMBL" id="LAZR01062012">
    <property type="protein sequence ID" value="KKK62397.1"/>
    <property type="molecule type" value="Genomic_DNA"/>
</dbReference>
<comment type="caution">
    <text evidence="1">The sequence shown here is derived from an EMBL/GenBank/DDBJ whole genome shotgun (WGS) entry which is preliminary data.</text>
</comment>
<organism evidence="1">
    <name type="scientific">marine sediment metagenome</name>
    <dbReference type="NCBI Taxonomy" id="412755"/>
    <lineage>
        <taxon>unclassified sequences</taxon>
        <taxon>metagenomes</taxon>
        <taxon>ecological metagenomes</taxon>
    </lineage>
</organism>
<gene>
    <name evidence="1" type="ORF">LCGC14_3004760</name>
</gene>
<feature type="non-terminal residue" evidence="1">
    <location>
        <position position="1"/>
    </location>
</feature>
<dbReference type="AlphaFoldDB" id="A0A0F8WZY8"/>